<keyword evidence="1" id="KW-0472">Membrane</keyword>
<feature type="transmembrane region" description="Helical" evidence="1">
    <location>
        <begin position="194"/>
        <end position="213"/>
    </location>
</feature>
<name>A0A9W6FB56_9CHLO</name>
<feature type="transmembrane region" description="Helical" evidence="1">
    <location>
        <begin position="82"/>
        <end position="103"/>
    </location>
</feature>
<dbReference type="EMBL" id="BRXU01000066">
    <property type="protein sequence ID" value="GLC62490.1"/>
    <property type="molecule type" value="Genomic_DNA"/>
</dbReference>
<evidence type="ECO:0000313" key="3">
    <source>
        <dbReference type="Proteomes" id="UP001165080"/>
    </source>
</evidence>
<proteinExistence type="predicted"/>
<feature type="transmembrane region" description="Helical" evidence="1">
    <location>
        <begin position="417"/>
        <end position="437"/>
    </location>
</feature>
<feature type="transmembrane region" description="Helical" evidence="1">
    <location>
        <begin position="443"/>
        <end position="461"/>
    </location>
</feature>
<keyword evidence="1" id="KW-1133">Transmembrane helix</keyword>
<feature type="transmembrane region" description="Helical" evidence="1">
    <location>
        <begin position="160"/>
        <end position="182"/>
    </location>
</feature>
<keyword evidence="1" id="KW-0812">Transmembrane</keyword>
<organism evidence="2 3">
    <name type="scientific">Pleodorina starrii</name>
    <dbReference type="NCBI Taxonomy" id="330485"/>
    <lineage>
        <taxon>Eukaryota</taxon>
        <taxon>Viridiplantae</taxon>
        <taxon>Chlorophyta</taxon>
        <taxon>core chlorophytes</taxon>
        <taxon>Chlorophyceae</taxon>
        <taxon>CS clade</taxon>
        <taxon>Chlamydomonadales</taxon>
        <taxon>Volvocaceae</taxon>
        <taxon>Pleodorina</taxon>
    </lineage>
</organism>
<feature type="transmembrane region" description="Helical" evidence="1">
    <location>
        <begin position="42"/>
        <end position="61"/>
    </location>
</feature>
<dbReference type="Proteomes" id="UP001165080">
    <property type="component" value="Unassembled WGS sequence"/>
</dbReference>
<reference evidence="2 3" key="1">
    <citation type="journal article" date="2023" name="Commun. Biol.">
        <title>Reorganization of the ancestral sex-determining regions during the evolution of trioecy in Pleodorina starrii.</title>
        <authorList>
            <person name="Takahashi K."/>
            <person name="Suzuki S."/>
            <person name="Kawai-Toyooka H."/>
            <person name="Yamamoto K."/>
            <person name="Hamaji T."/>
            <person name="Ootsuki R."/>
            <person name="Yamaguchi H."/>
            <person name="Kawachi M."/>
            <person name="Higashiyama T."/>
            <person name="Nozaki H."/>
        </authorList>
    </citation>
    <scope>NUCLEOTIDE SEQUENCE [LARGE SCALE GENOMIC DNA]</scope>
    <source>
        <strain evidence="2 3">NIES-4479</strain>
    </source>
</reference>
<feature type="transmembrane region" description="Helical" evidence="1">
    <location>
        <begin position="115"/>
        <end position="139"/>
    </location>
</feature>
<evidence type="ECO:0000256" key="1">
    <source>
        <dbReference type="SAM" id="Phobius"/>
    </source>
</evidence>
<feature type="transmembrane region" description="Helical" evidence="1">
    <location>
        <begin position="298"/>
        <end position="319"/>
    </location>
</feature>
<dbReference type="AlphaFoldDB" id="A0A9W6FB56"/>
<feature type="transmembrane region" description="Helical" evidence="1">
    <location>
        <begin position="360"/>
        <end position="379"/>
    </location>
</feature>
<protein>
    <submittedName>
        <fullName evidence="2">Uncharacterized protein</fullName>
    </submittedName>
</protein>
<feature type="transmembrane region" description="Helical" evidence="1">
    <location>
        <begin position="385"/>
        <end position="405"/>
    </location>
</feature>
<accession>A0A9W6FB56</accession>
<evidence type="ECO:0000313" key="2">
    <source>
        <dbReference type="EMBL" id="GLC62490.1"/>
    </source>
</evidence>
<keyword evidence="3" id="KW-1185">Reference proteome</keyword>
<feature type="transmembrane region" description="Helical" evidence="1">
    <location>
        <begin position="220"/>
        <end position="240"/>
    </location>
</feature>
<comment type="caution">
    <text evidence="2">The sequence shown here is derived from an EMBL/GenBank/DDBJ whole genome shotgun (WGS) entry which is preliminary data.</text>
</comment>
<gene>
    <name evidence="2" type="primary">PLESTB003613</name>
    <name evidence="2" type="ORF">PLESTB_001905300</name>
</gene>
<sequence length="480" mass="51529">MRSIQSLVHDAFSRRRTAVIVSALLLTALVPATVDRLAQASLTLLALTGGLLVVAVVALMMRGGAPGMVGNDPDSPVSSRGGVNLLLYLSPVIFLNIVFPLVSPRMADATVGGVQLTYVVLASSITVPWLAQAACMPAYRAIGGLMAERDMEQITRRFCQVWPAMFVQTLPLVGLFAVPLWLATGWSAQAMGTYLVLCGAHVLFVQSLVLANVGERRGLWALAWGAYAVALAVAPTLWILPPVLAAATQIAAMGKHLTHARSFERLGHRNFAGDVIRGLLLGAVLWADKFVLFLVTDGTFQVVVVFMGMLPAVLAYNFYFVNLAPHVDRAVAGLHRAIEREPLPVLASHSTLLSHIVDRAVLRTGAIGMALTLAASMLLGGLQPAHVLLAVAVSVASWTFMMLTLLSYELDYIGEKITAQALSAAHLLVCVLAFTALGTNGAYGVLLLADLVLVAVAWGLYKRHWVQPEYTLFWRHATSW</sequence>